<organism evidence="2 3">
    <name type="scientific">Rhodococcus zopfii</name>
    <dbReference type="NCBI Taxonomy" id="43772"/>
    <lineage>
        <taxon>Bacteria</taxon>
        <taxon>Bacillati</taxon>
        <taxon>Actinomycetota</taxon>
        <taxon>Actinomycetes</taxon>
        <taxon>Mycobacteriales</taxon>
        <taxon>Nocardiaceae</taxon>
        <taxon>Rhodococcus</taxon>
    </lineage>
</organism>
<dbReference type="InterPro" id="IPR017853">
    <property type="entry name" value="GH"/>
</dbReference>
<dbReference type="SUPFAM" id="SSF51445">
    <property type="entry name" value="(Trans)glycosidases"/>
    <property type="match status" value="1"/>
</dbReference>
<keyword evidence="1" id="KW-0732">Signal</keyword>
<evidence type="ECO:0000313" key="3">
    <source>
        <dbReference type="Proteomes" id="UP001275440"/>
    </source>
</evidence>
<dbReference type="EMBL" id="WBMO01000001">
    <property type="protein sequence ID" value="MDV2475426.1"/>
    <property type="molecule type" value="Genomic_DNA"/>
</dbReference>
<protein>
    <submittedName>
        <fullName evidence="2">Beta-mannosidase</fullName>
    </submittedName>
</protein>
<dbReference type="PROSITE" id="PS51257">
    <property type="entry name" value="PROKAR_LIPOPROTEIN"/>
    <property type="match status" value="1"/>
</dbReference>
<name>A0ABU3WN59_9NOCA</name>
<evidence type="ECO:0000313" key="2">
    <source>
        <dbReference type="EMBL" id="MDV2475426.1"/>
    </source>
</evidence>
<accession>A0ABU3WN59</accession>
<keyword evidence="3" id="KW-1185">Reference proteome</keyword>
<comment type="caution">
    <text evidence="2">The sequence shown here is derived from an EMBL/GenBank/DDBJ whole genome shotgun (WGS) entry which is preliminary data.</text>
</comment>
<feature type="chain" id="PRO_5045567893" evidence="1">
    <location>
        <begin position="21"/>
        <end position="348"/>
    </location>
</feature>
<reference evidence="2 3" key="1">
    <citation type="submission" date="2019-10" db="EMBL/GenBank/DDBJ databases">
        <title>Draft Genome Assembly of Rhodococcus zopfii DSM44189.</title>
        <authorList>
            <person name="Sutton J.M."/>
            <person name="Akob D.M."/>
            <person name="Bushman T.J."/>
        </authorList>
    </citation>
    <scope>NUCLEOTIDE SEQUENCE [LARGE SCALE GENOMIC DNA]</scope>
    <source>
        <strain evidence="2 3">DSM 44189</strain>
    </source>
</reference>
<feature type="signal peptide" evidence="1">
    <location>
        <begin position="1"/>
        <end position="20"/>
    </location>
</feature>
<evidence type="ECO:0000256" key="1">
    <source>
        <dbReference type="SAM" id="SignalP"/>
    </source>
</evidence>
<proteinExistence type="predicted"/>
<dbReference type="Proteomes" id="UP001275440">
    <property type="component" value="Unassembled WGS sequence"/>
</dbReference>
<dbReference type="Gene3D" id="3.20.20.80">
    <property type="entry name" value="Glycosidases"/>
    <property type="match status" value="1"/>
</dbReference>
<sequence length="348" mass="37392">MRIAATIVATVLSMVLGTVACTAAPSTTPVSRVAVSGDSLTLDGAPWWPTGLDAYQLATDWSVNRGCGAEVDLDAYFASRPAGSVTRFNAFQQLAVNKFTGRLDFGPLDAVFAAAERHARLVIPVLVGQDGACEDETYKDRDWYRTGWTAQTTGPLSYRDWVATAVSRWGDSQAIAAWEPIGEPEAGVCHDATCGPQLRTCPADAPQVLRDWHDEVGALIRHHDSAHPITAGLLGGDQCGMAGSGYALIADSPYVDFVQYHDYDDSRFLPLRLSQTPKPLVVTELGIHAGSCLPLHERAERIGARLDSYAELGAAGALLWAFVPDPRPDLCTYDIGPDDPVLAIPQMN</sequence>
<gene>
    <name evidence="2" type="ORF">F8M49_08460</name>
</gene>